<sequence>MCYTRDKPKVPSEKKKKKANPIIFLKGAYINRLTVHPTRQVPSKGCINRESRSIIHDRTATHLTLYSAADSYQTASDQPSRTQYKTIPYPTNQPSSNSHPLLVAGEYFRIF</sequence>
<evidence type="ECO:0000313" key="3">
    <source>
        <dbReference type="Proteomes" id="UP001164929"/>
    </source>
</evidence>
<name>A0AAD6LCJ5_9ROSI</name>
<proteinExistence type="predicted"/>
<dbReference type="EMBL" id="JAQIZT010000018">
    <property type="protein sequence ID" value="KAJ6957824.1"/>
    <property type="molecule type" value="Genomic_DNA"/>
</dbReference>
<dbReference type="Proteomes" id="UP001164929">
    <property type="component" value="Chromosome 18"/>
</dbReference>
<gene>
    <name evidence="2" type="ORF">NC653_039718</name>
</gene>
<evidence type="ECO:0000313" key="2">
    <source>
        <dbReference type="EMBL" id="KAJ6957824.1"/>
    </source>
</evidence>
<comment type="caution">
    <text evidence="2">The sequence shown here is derived from an EMBL/GenBank/DDBJ whole genome shotgun (WGS) entry which is preliminary data.</text>
</comment>
<feature type="region of interest" description="Disordered" evidence="1">
    <location>
        <begin position="72"/>
        <end position="98"/>
    </location>
</feature>
<accession>A0AAD6LCJ5</accession>
<dbReference type="AlphaFoldDB" id="A0AAD6LCJ5"/>
<protein>
    <submittedName>
        <fullName evidence="2">Uncharacterized protein</fullName>
    </submittedName>
</protein>
<organism evidence="2 3">
    <name type="scientific">Populus alba x Populus x berolinensis</name>
    <dbReference type="NCBI Taxonomy" id="444605"/>
    <lineage>
        <taxon>Eukaryota</taxon>
        <taxon>Viridiplantae</taxon>
        <taxon>Streptophyta</taxon>
        <taxon>Embryophyta</taxon>
        <taxon>Tracheophyta</taxon>
        <taxon>Spermatophyta</taxon>
        <taxon>Magnoliopsida</taxon>
        <taxon>eudicotyledons</taxon>
        <taxon>Gunneridae</taxon>
        <taxon>Pentapetalae</taxon>
        <taxon>rosids</taxon>
        <taxon>fabids</taxon>
        <taxon>Malpighiales</taxon>
        <taxon>Salicaceae</taxon>
        <taxon>Saliceae</taxon>
        <taxon>Populus</taxon>
    </lineage>
</organism>
<reference evidence="2 3" key="1">
    <citation type="journal article" date="2023" name="Mol. Ecol. Resour.">
        <title>Chromosome-level genome assembly of a triploid poplar Populus alba 'Berolinensis'.</title>
        <authorList>
            <person name="Chen S."/>
            <person name="Yu Y."/>
            <person name="Wang X."/>
            <person name="Wang S."/>
            <person name="Zhang T."/>
            <person name="Zhou Y."/>
            <person name="He R."/>
            <person name="Meng N."/>
            <person name="Wang Y."/>
            <person name="Liu W."/>
            <person name="Liu Z."/>
            <person name="Liu J."/>
            <person name="Guo Q."/>
            <person name="Huang H."/>
            <person name="Sederoff R.R."/>
            <person name="Wang G."/>
            <person name="Qu G."/>
            <person name="Chen S."/>
        </authorList>
    </citation>
    <scope>NUCLEOTIDE SEQUENCE [LARGE SCALE GENOMIC DNA]</scope>
    <source>
        <strain evidence="2">SC-2020</strain>
    </source>
</reference>
<keyword evidence="3" id="KW-1185">Reference proteome</keyword>
<evidence type="ECO:0000256" key="1">
    <source>
        <dbReference type="SAM" id="MobiDB-lite"/>
    </source>
</evidence>